<feature type="region of interest" description="Disordered" evidence="4">
    <location>
        <begin position="1"/>
        <end position="38"/>
    </location>
</feature>
<feature type="compositionally biased region" description="Basic and acidic residues" evidence="4">
    <location>
        <begin position="1"/>
        <end position="10"/>
    </location>
</feature>
<comment type="catalytic activity">
    <reaction evidence="2 3">
        <text>urea + 2 H2O + H(+) = hydrogencarbonate + 2 NH4(+)</text>
        <dbReference type="Rhea" id="RHEA:20557"/>
        <dbReference type="ChEBI" id="CHEBI:15377"/>
        <dbReference type="ChEBI" id="CHEBI:15378"/>
        <dbReference type="ChEBI" id="CHEBI:16199"/>
        <dbReference type="ChEBI" id="CHEBI:17544"/>
        <dbReference type="ChEBI" id="CHEBI:28938"/>
        <dbReference type="EC" id="3.5.1.5"/>
    </reaction>
</comment>
<dbReference type="NCBIfam" id="TIGR00192">
    <property type="entry name" value="urease_beta"/>
    <property type="match status" value="1"/>
</dbReference>
<evidence type="ECO:0000256" key="4">
    <source>
        <dbReference type="SAM" id="MobiDB-lite"/>
    </source>
</evidence>
<name>A0A1B1SD14_9BACT</name>
<dbReference type="InterPro" id="IPR050069">
    <property type="entry name" value="Urease_subunit"/>
</dbReference>
<dbReference type="PANTHER" id="PTHR33569">
    <property type="entry name" value="UREASE"/>
    <property type="match status" value="1"/>
</dbReference>
<dbReference type="GO" id="GO:0043419">
    <property type="term" value="P:urea catabolic process"/>
    <property type="evidence" value="ECO:0007669"/>
    <property type="project" value="UniProtKB-UniRule"/>
</dbReference>
<dbReference type="PANTHER" id="PTHR33569:SF1">
    <property type="entry name" value="UREASE"/>
    <property type="match status" value="1"/>
</dbReference>
<dbReference type="GO" id="GO:0009039">
    <property type="term" value="F:urease activity"/>
    <property type="evidence" value="ECO:0007669"/>
    <property type="project" value="UniProtKB-UniRule"/>
</dbReference>
<evidence type="ECO:0000256" key="1">
    <source>
        <dbReference type="ARBA" id="ARBA00022801"/>
    </source>
</evidence>
<dbReference type="InterPro" id="IPR036461">
    <property type="entry name" value="Urease_betasu_sf"/>
</dbReference>
<accession>A0A1B1SD14</accession>
<evidence type="ECO:0000256" key="3">
    <source>
        <dbReference type="HAMAP-Rule" id="MF_01954"/>
    </source>
</evidence>
<organism evidence="5 6">
    <name type="scientific">Muribaculum intestinale</name>
    <dbReference type="NCBI Taxonomy" id="1796646"/>
    <lineage>
        <taxon>Bacteria</taxon>
        <taxon>Pseudomonadati</taxon>
        <taxon>Bacteroidota</taxon>
        <taxon>Bacteroidia</taxon>
        <taxon>Bacteroidales</taxon>
        <taxon>Muribaculaceae</taxon>
        <taxon>Muribaculum</taxon>
    </lineage>
</organism>
<evidence type="ECO:0000313" key="5">
    <source>
        <dbReference type="EMBL" id="ANU64722.2"/>
    </source>
</evidence>
<comment type="subunit">
    <text evidence="3">Heterotrimer of UreA (gamma), UreB (beta) and UreC (alpha) subunits. Three heterotrimers associate to form the active enzyme.</text>
</comment>
<dbReference type="Pfam" id="PF00699">
    <property type="entry name" value="Urease_beta"/>
    <property type="match status" value="1"/>
</dbReference>
<dbReference type="KEGG" id="pary:A4V02_02710"/>
<evidence type="ECO:0000313" key="6">
    <source>
        <dbReference type="Proteomes" id="UP000186351"/>
    </source>
</evidence>
<dbReference type="SUPFAM" id="SSF51278">
    <property type="entry name" value="Urease, beta-subunit"/>
    <property type="match status" value="1"/>
</dbReference>
<keyword evidence="6" id="KW-1185">Reference proteome</keyword>
<keyword evidence="1 3" id="KW-0378">Hydrolase</keyword>
<dbReference type="GeneID" id="97805093"/>
<reference evidence="6" key="1">
    <citation type="submission" date="2016-04" db="EMBL/GenBank/DDBJ databases">
        <title>Complete Genome Sequences of Twelve Strains of a Stable Defined Moderately Diverse Mouse Microbiota 2 (sDMDMm2).</title>
        <authorList>
            <person name="Uchimura Y."/>
            <person name="Wyss M."/>
            <person name="Brugiroux S."/>
            <person name="Limenitakis J.P."/>
            <person name="Stecher B."/>
            <person name="McCoy K.D."/>
            <person name="Macpherson A.J."/>
        </authorList>
    </citation>
    <scope>NUCLEOTIDE SEQUENCE [LARGE SCALE GENOMIC DNA]</scope>
    <source>
        <strain evidence="6">YL27</strain>
    </source>
</reference>
<dbReference type="UniPathway" id="UPA00258">
    <property type="reaction ID" value="UER00370"/>
</dbReference>
<sequence length="203" mass="22843">MATDNTKKPATDQQAPGNPPVNIDGYSKQNPPKSVDTPTEVYNGVPPIYTPVTPGFKPKDYVPVGGVILASNPIEYNTNRYTVRLKVRNTGDRPVQIGSHFHFFEVNRYMEFDRKKAFGCHLNIPATTAIRFEPGEEKEVELVSYGGKQRIWGFNDLVNGYTGGQDTPTYYPVKMKAFRKMNEYGFKDVSEDEADAEFTTKES</sequence>
<keyword evidence="3" id="KW-0963">Cytoplasm</keyword>
<comment type="pathway">
    <text evidence="3">Nitrogen metabolism; urea degradation; CO(2) and NH(3) from urea (urease route): step 1/1.</text>
</comment>
<dbReference type="Gene3D" id="2.10.150.10">
    <property type="entry name" value="Urease, beta subunit"/>
    <property type="match status" value="1"/>
</dbReference>
<dbReference type="AlphaFoldDB" id="A0A1B1SD14"/>
<dbReference type="CDD" id="cd00407">
    <property type="entry name" value="Urease_beta"/>
    <property type="match status" value="1"/>
</dbReference>
<gene>
    <name evidence="3" type="primary">ureB</name>
    <name evidence="5" type="ORF">A4V02_02710</name>
</gene>
<dbReference type="HAMAP" id="MF_01954">
    <property type="entry name" value="Urease_beta"/>
    <property type="match status" value="1"/>
</dbReference>
<dbReference type="NCBIfam" id="NF009682">
    <property type="entry name" value="PRK13203.1"/>
    <property type="match status" value="1"/>
</dbReference>
<protein>
    <recommendedName>
        <fullName evidence="3">Urease subunit beta</fullName>
        <ecNumber evidence="3">3.5.1.5</ecNumber>
    </recommendedName>
    <alternativeName>
        <fullName evidence="3">Urea amidohydrolase subunit beta</fullName>
    </alternativeName>
</protein>
<dbReference type="RefSeq" id="WP_084273940.1">
    <property type="nucleotide sequence ID" value="NZ_CAJTAP010000002.1"/>
</dbReference>
<comment type="similarity">
    <text evidence="3">Belongs to the urease beta subunit family.</text>
</comment>
<dbReference type="OrthoDB" id="9797217at2"/>
<comment type="subcellular location">
    <subcellularLocation>
        <location evidence="3">Cytoplasm</location>
    </subcellularLocation>
</comment>
<proteinExistence type="inferred from homology"/>
<dbReference type="GO" id="GO:0035550">
    <property type="term" value="C:urease complex"/>
    <property type="evidence" value="ECO:0007669"/>
    <property type="project" value="InterPro"/>
</dbReference>
<dbReference type="EC" id="3.5.1.5" evidence="3"/>
<dbReference type="STRING" id="1796646.A4V02_02710"/>
<accession>A0A1Z2XEB9</accession>
<evidence type="ECO:0000256" key="2">
    <source>
        <dbReference type="ARBA" id="ARBA00047778"/>
    </source>
</evidence>
<dbReference type="InterPro" id="IPR002019">
    <property type="entry name" value="Urease_beta-like"/>
</dbReference>
<dbReference type="EMBL" id="CP015402">
    <property type="protein sequence ID" value="ANU64722.2"/>
    <property type="molecule type" value="Genomic_DNA"/>
</dbReference>
<dbReference type="Proteomes" id="UP000186351">
    <property type="component" value="Chromosome"/>
</dbReference>